<evidence type="ECO:0000313" key="1">
    <source>
        <dbReference type="EMBL" id="MFC1440279.1"/>
    </source>
</evidence>
<dbReference type="EMBL" id="JBEUKS010000006">
    <property type="protein sequence ID" value="MFC1440279.1"/>
    <property type="molecule type" value="Genomic_DNA"/>
</dbReference>
<dbReference type="RefSeq" id="WP_380565802.1">
    <property type="nucleotide sequence ID" value="NZ_JBEUKS010000006.1"/>
</dbReference>
<name>A0ABV6XQS6_9ACTN</name>
<keyword evidence="2" id="KW-1185">Reference proteome</keyword>
<evidence type="ECO:0000313" key="2">
    <source>
        <dbReference type="Proteomes" id="UP001592581"/>
    </source>
</evidence>
<dbReference type="Proteomes" id="UP001592581">
    <property type="component" value="Unassembled WGS sequence"/>
</dbReference>
<organism evidence="1 2">
    <name type="scientific">Streptacidiphilus jeojiensis</name>
    <dbReference type="NCBI Taxonomy" id="3229225"/>
    <lineage>
        <taxon>Bacteria</taxon>
        <taxon>Bacillati</taxon>
        <taxon>Actinomycetota</taxon>
        <taxon>Actinomycetes</taxon>
        <taxon>Kitasatosporales</taxon>
        <taxon>Streptomycetaceae</taxon>
        <taxon>Streptacidiphilus</taxon>
    </lineage>
</organism>
<comment type="caution">
    <text evidence="1">The sequence shown here is derived from an EMBL/GenBank/DDBJ whole genome shotgun (WGS) entry which is preliminary data.</text>
</comment>
<proteinExistence type="predicted"/>
<reference evidence="1 2" key="1">
    <citation type="submission" date="2024-06" db="EMBL/GenBank/DDBJ databases">
        <authorList>
            <person name="Lee S.D."/>
        </authorList>
    </citation>
    <scope>NUCLEOTIDE SEQUENCE [LARGE SCALE GENOMIC DNA]</scope>
    <source>
        <strain evidence="1 2">N1-10</strain>
    </source>
</reference>
<gene>
    <name evidence="1" type="ORF">ABUW04_18660</name>
</gene>
<sequence>MPVDLELLVDVHRARLGPKEYRVIRARPEPLAQAVLIQESWYFEIFADAPAAEALAAAWMLAAESRHSLVWLPMRPGAPVPDGEPAGRPLDLLLAHHSQQFPASRWKALRAHLGPGRPQRVEVPRSTVRLPDHDAYARRHHREYRDHLTEHVAADTLLLTGSDRAFREAAPLFLDVAENGPTYTPRRSGDHYCAELRPQDGTVKGAAALHIAYPPSHGEGGAA</sequence>
<protein>
    <submittedName>
        <fullName evidence="1">Uncharacterized protein</fullName>
    </submittedName>
</protein>
<accession>A0ABV6XQS6</accession>